<dbReference type="EMBL" id="CAJVPJ010000051">
    <property type="protein sequence ID" value="CAG8467032.1"/>
    <property type="molecule type" value="Genomic_DNA"/>
</dbReference>
<evidence type="ECO:0000313" key="3">
    <source>
        <dbReference type="Proteomes" id="UP000789572"/>
    </source>
</evidence>
<reference evidence="2" key="1">
    <citation type="submission" date="2021-06" db="EMBL/GenBank/DDBJ databases">
        <authorList>
            <person name="Kallberg Y."/>
            <person name="Tangrot J."/>
            <person name="Rosling A."/>
        </authorList>
    </citation>
    <scope>NUCLEOTIDE SEQUENCE</scope>
    <source>
        <strain evidence="2">IA702</strain>
    </source>
</reference>
<comment type="caution">
    <text evidence="2">The sequence shown here is derived from an EMBL/GenBank/DDBJ whole genome shotgun (WGS) entry which is preliminary data.</text>
</comment>
<feature type="compositionally biased region" description="Acidic residues" evidence="1">
    <location>
        <begin position="114"/>
        <end position="132"/>
    </location>
</feature>
<gene>
    <name evidence="2" type="ORF">POCULU_LOCUS848</name>
</gene>
<dbReference type="Proteomes" id="UP000789572">
    <property type="component" value="Unassembled WGS sequence"/>
</dbReference>
<evidence type="ECO:0000256" key="1">
    <source>
        <dbReference type="SAM" id="MobiDB-lite"/>
    </source>
</evidence>
<sequence length="218" mass="24627">MSKSQDSNKFSPQTQIQSSNLPCQTRPAVPTSTNSTRKTRSSRRTSIIPSDKLNPLSRPPKVSDVTWNRLTERNTERNRLYRCKIRVLVIHKDEPRPTSPSSTCEESKILDQNSDMDSDVDSNNDNETDSDDCEGRENDFGDKKVRWNRKELEAPSPASRSSPTTARQKPIIKSCLASANPPTDRLGNVLDADKSLSPIVKRGTRIIVKRIRYNDESE</sequence>
<protein>
    <submittedName>
        <fullName evidence="2">6614_t:CDS:1</fullName>
    </submittedName>
</protein>
<organism evidence="2 3">
    <name type="scientific">Paraglomus occultum</name>
    <dbReference type="NCBI Taxonomy" id="144539"/>
    <lineage>
        <taxon>Eukaryota</taxon>
        <taxon>Fungi</taxon>
        <taxon>Fungi incertae sedis</taxon>
        <taxon>Mucoromycota</taxon>
        <taxon>Glomeromycotina</taxon>
        <taxon>Glomeromycetes</taxon>
        <taxon>Paraglomerales</taxon>
        <taxon>Paraglomeraceae</taxon>
        <taxon>Paraglomus</taxon>
    </lineage>
</organism>
<feature type="compositionally biased region" description="Basic and acidic residues" evidence="1">
    <location>
        <begin position="133"/>
        <end position="153"/>
    </location>
</feature>
<feature type="region of interest" description="Disordered" evidence="1">
    <location>
        <begin position="94"/>
        <end position="169"/>
    </location>
</feature>
<proteinExistence type="predicted"/>
<feature type="compositionally biased region" description="Polar residues" evidence="1">
    <location>
        <begin position="1"/>
        <end position="23"/>
    </location>
</feature>
<feature type="compositionally biased region" description="Low complexity" evidence="1">
    <location>
        <begin position="154"/>
        <end position="167"/>
    </location>
</feature>
<dbReference type="AlphaFoldDB" id="A0A9N8Z1K5"/>
<evidence type="ECO:0000313" key="2">
    <source>
        <dbReference type="EMBL" id="CAG8467032.1"/>
    </source>
</evidence>
<name>A0A9N8Z1K5_9GLOM</name>
<dbReference type="OrthoDB" id="2430592at2759"/>
<feature type="region of interest" description="Disordered" evidence="1">
    <location>
        <begin position="1"/>
        <end position="63"/>
    </location>
</feature>
<accession>A0A9N8Z1K5</accession>
<keyword evidence="3" id="KW-1185">Reference proteome</keyword>